<gene>
    <name evidence="6" type="primary">TRUB1-L</name>
    <name evidence="6" type="ORF">Hamer_G005277</name>
</gene>
<dbReference type="GO" id="GO:0006400">
    <property type="term" value="P:tRNA modification"/>
    <property type="evidence" value="ECO:0007669"/>
    <property type="project" value="TreeGrafter"/>
</dbReference>
<accession>A0A8J5K4P1</accession>
<organism evidence="6 7">
    <name type="scientific">Homarus americanus</name>
    <name type="common">American lobster</name>
    <dbReference type="NCBI Taxonomy" id="6706"/>
    <lineage>
        <taxon>Eukaryota</taxon>
        <taxon>Metazoa</taxon>
        <taxon>Ecdysozoa</taxon>
        <taxon>Arthropoda</taxon>
        <taxon>Crustacea</taxon>
        <taxon>Multicrustacea</taxon>
        <taxon>Malacostraca</taxon>
        <taxon>Eumalacostraca</taxon>
        <taxon>Eucarida</taxon>
        <taxon>Decapoda</taxon>
        <taxon>Pleocyemata</taxon>
        <taxon>Astacidea</taxon>
        <taxon>Nephropoidea</taxon>
        <taxon>Nephropidae</taxon>
        <taxon>Homarus</taxon>
    </lineage>
</organism>
<name>A0A8J5K4P1_HOMAM</name>
<evidence type="ECO:0000313" key="7">
    <source>
        <dbReference type="Proteomes" id="UP000747542"/>
    </source>
</evidence>
<dbReference type="PANTHER" id="PTHR13767:SF2">
    <property type="entry name" value="PSEUDOURIDYLATE SYNTHASE TRUB1"/>
    <property type="match status" value="1"/>
</dbReference>
<dbReference type="HAMAP" id="MF_01080">
    <property type="entry name" value="TruB_bact"/>
    <property type="match status" value="1"/>
</dbReference>
<dbReference type="GO" id="GO:0160148">
    <property type="term" value="F:tRNA pseudouridine(55) synthase activity"/>
    <property type="evidence" value="ECO:0007669"/>
    <property type="project" value="UniProtKB-EC"/>
</dbReference>
<dbReference type="AlphaFoldDB" id="A0A8J5K4P1"/>
<evidence type="ECO:0000313" key="6">
    <source>
        <dbReference type="EMBL" id="KAG7166975.1"/>
    </source>
</evidence>
<comment type="similarity">
    <text evidence="1">Belongs to the pseudouridine synthase TruB family.</text>
</comment>
<keyword evidence="4" id="KW-0413">Isomerase</keyword>
<dbReference type="InterPro" id="IPR020103">
    <property type="entry name" value="PsdUridine_synth_cat_dom_sf"/>
</dbReference>
<dbReference type="SUPFAM" id="SSF55120">
    <property type="entry name" value="Pseudouridine synthase"/>
    <property type="match status" value="1"/>
</dbReference>
<evidence type="ECO:0000256" key="1">
    <source>
        <dbReference type="ARBA" id="ARBA00008999"/>
    </source>
</evidence>
<sequence>MNQGRLRRALNGVFPVLKPHGVTSAQLLNQLKEKLAAEVTGILATHDIKLGHGGTLDSSATGVLTVGVGDGCRQLKCLLHGEKSYLARCQLGVATDTYNKRGKVVLEKQFDHITEDVLQERLHQFEGKIKQVPPLYSALKKNGRRYSDLAQEGVNFSIEPRTVHCYKLKLQDFEPPYFTLSIVSGPGFYVRSLVNDLGLVEEATPGSLLLALANRGFYSWVSCFGHLGELLEAVRMCVSYNELDRVLSVFTSHCMKTSGH</sequence>
<evidence type="ECO:0000256" key="2">
    <source>
        <dbReference type="ARBA" id="ARBA00012787"/>
    </source>
</evidence>
<comment type="caution">
    <text evidence="6">The sequence shown here is derived from an EMBL/GenBank/DDBJ whole genome shotgun (WGS) entry which is preliminary data.</text>
</comment>
<dbReference type="EMBL" id="JAHLQT010021845">
    <property type="protein sequence ID" value="KAG7166975.1"/>
    <property type="molecule type" value="Genomic_DNA"/>
</dbReference>
<evidence type="ECO:0000259" key="5">
    <source>
        <dbReference type="Pfam" id="PF01509"/>
    </source>
</evidence>
<dbReference type="Gene3D" id="3.30.2350.10">
    <property type="entry name" value="Pseudouridine synthase"/>
    <property type="match status" value="1"/>
</dbReference>
<dbReference type="Pfam" id="PF01509">
    <property type="entry name" value="TruB_N"/>
    <property type="match status" value="1"/>
</dbReference>
<evidence type="ECO:0000256" key="4">
    <source>
        <dbReference type="ARBA" id="ARBA00023235"/>
    </source>
</evidence>
<dbReference type="GO" id="GO:1990481">
    <property type="term" value="P:mRNA pseudouridine synthesis"/>
    <property type="evidence" value="ECO:0007669"/>
    <property type="project" value="TreeGrafter"/>
</dbReference>
<keyword evidence="3" id="KW-0819">tRNA processing</keyword>
<dbReference type="GO" id="GO:0003723">
    <property type="term" value="F:RNA binding"/>
    <property type="evidence" value="ECO:0007669"/>
    <property type="project" value="InterPro"/>
</dbReference>
<keyword evidence="7" id="KW-1185">Reference proteome</keyword>
<dbReference type="EC" id="5.4.99.25" evidence="2"/>
<dbReference type="InterPro" id="IPR014780">
    <property type="entry name" value="tRNA_psdUridine_synth_TruB"/>
</dbReference>
<dbReference type="Proteomes" id="UP000747542">
    <property type="component" value="Unassembled WGS sequence"/>
</dbReference>
<dbReference type="PANTHER" id="PTHR13767">
    <property type="entry name" value="TRNA-PSEUDOURIDINE SYNTHASE"/>
    <property type="match status" value="1"/>
</dbReference>
<dbReference type="InterPro" id="IPR002501">
    <property type="entry name" value="PsdUridine_synth_N"/>
</dbReference>
<dbReference type="GO" id="GO:0005634">
    <property type="term" value="C:nucleus"/>
    <property type="evidence" value="ECO:0007669"/>
    <property type="project" value="TreeGrafter"/>
</dbReference>
<feature type="domain" description="Pseudouridine synthase II N-terminal" evidence="5">
    <location>
        <begin position="49"/>
        <end position="190"/>
    </location>
</feature>
<proteinExistence type="inferred from homology"/>
<evidence type="ECO:0000256" key="3">
    <source>
        <dbReference type="ARBA" id="ARBA00022694"/>
    </source>
</evidence>
<protein>
    <recommendedName>
        <fullName evidence="2">tRNA pseudouridine(55) synthase</fullName>
        <ecNumber evidence="2">5.4.99.25</ecNumber>
    </recommendedName>
</protein>
<reference evidence="6" key="1">
    <citation type="journal article" date="2021" name="Sci. Adv.">
        <title>The American lobster genome reveals insights on longevity, neural, and immune adaptations.</title>
        <authorList>
            <person name="Polinski J.M."/>
            <person name="Zimin A.V."/>
            <person name="Clark K.F."/>
            <person name="Kohn A.B."/>
            <person name="Sadowski N."/>
            <person name="Timp W."/>
            <person name="Ptitsyn A."/>
            <person name="Khanna P."/>
            <person name="Romanova D.Y."/>
            <person name="Williams P."/>
            <person name="Greenwood S.J."/>
            <person name="Moroz L.L."/>
            <person name="Walt D.R."/>
            <person name="Bodnar A.G."/>
        </authorList>
    </citation>
    <scope>NUCLEOTIDE SEQUENCE</scope>
    <source>
        <strain evidence="6">GMGI-L3</strain>
    </source>
</reference>